<evidence type="ECO:0000313" key="1">
    <source>
        <dbReference type="EMBL" id="ELP89700.1"/>
    </source>
</evidence>
<reference evidence="1 2" key="1">
    <citation type="submission" date="2012-10" db="EMBL/GenBank/DDBJ databases">
        <authorList>
            <person name="Zafar N."/>
            <person name="Inman J."/>
            <person name="Hall N."/>
            <person name="Lorenzi H."/>
            <person name="Caler E."/>
        </authorList>
    </citation>
    <scope>NUCLEOTIDE SEQUENCE [LARGE SCALE GENOMIC DNA]</scope>
    <source>
        <strain evidence="1 2">IP1</strain>
    </source>
</reference>
<dbReference type="EMBL" id="KB206589">
    <property type="protein sequence ID" value="ELP89700.1"/>
    <property type="molecule type" value="Genomic_DNA"/>
</dbReference>
<dbReference type="KEGG" id="eiv:EIN_453900"/>
<dbReference type="Proteomes" id="UP000014680">
    <property type="component" value="Unassembled WGS sequence"/>
</dbReference>
<dbReference type="VEuPathDB" id="AmoebaDB:EIN_453900"/>
<keyword evidence="2" id="KW-1185">Reference proteome</keyword>
<dbReference type="AlphaFoldDB" id="L7FLX8"/>
<accession>L7FLX8</accession>
<sequence>MSVSSTVNTVTANDGTCVWEQIKTEKTDQKFSFKVDRYPEVHGITDETTPYEIYSLFFTKELKDFVILQSNNYGKVAIKNKKGKQVFKKNHRNGIGCIPFGINFTSQLSRHKASTFFFVERTRFKANVHQTHQR</sequence>
<protein>
    <submittedName>
        <fullName evidence="1">Uncharacterized protein</fullName>
    </submittedName>
</protein>
<dbReference type="RefSeq" id="XP_004256471.1">
    <property type="nucleotide sequence ID" value="XM_004256423.1"/>
</dbReference>
<dbReference type="GeneID" id="14888663"/>
<name>L7FLX8_ENTIV</name>
<proteinExistence type="predicted"/>
<gene>
    <name evidence="1" type="ORF">EIN_453900</name>
</gene>
<evidence type="ECO:0000313" key="2">
    <source>
        <dbReference type="Proteomes" id="UP000014680"/>
    </source>
</evidence>
<organism evidence="1 2">
    <name type="scientific">Entamoeba invadens IP1</name>
    <dbReference type="NCBI Taxonomy" id="370355"/>
    <lineage>
        <taxon>Eukaryota</taxon>
        <taxon>Amoebozoa</taxon>
        <taxon>Evosea</taxon>
        <taxon>Archamoebae</taxon>
        <taxon>Mastigamoebida</taxon>
        <taxon>Entamoebidae</taxon>
        <taxon>Entamoeba</taxon>
    </lineage>
</organism>